<organism evidence="3 4">
    <name type="scientific">Polarella glacialis</name>
    <name type="common">Dinoflagellate</name>
    <dbReference type="NCBI Taxonomy" id="89957"/>
    <lineage>
        <taxon>Eukaryota</taxon>
        <taxon>Sar</taxon>
        <taxon>Alveolata</taxon>
        <taxon>Dinophyceae</taxon>
        <taxon>Suessiales</taxon>
        <taxon>Suessiaceae</taxon>
        <taxon>Polarella</taxon>
    </lineage>
</organism>
<feature type="coiled-coil region" evidence="1">
    <location>
        <begin position="154"/>
        <end position="190"/>
    </location>
</feature>
<keyword evidence="1" id="KW-0175">Coiled coil</keyword>
<accession>A0A813EM33</accession>
<evidence type="ECO:0000256" key="2">
    <source>
        <dbReference type="SAM" id="MobiDB-lite"/>
    </source>
</evidence>
<dbReference type="Proteomes" id="UP000654075">
    <property type="component" value="Unassembled WGS sequence"/>
</dbReference>
<feature type="region of interest" description="Disordered" evidence="2">
    <location>
        <begin position="240"/>
        <end position="283"/>
    </location>
</feature>
<evidence type="ECO:0000313" key="4">
    <source>
        <dbReference type="Proteomes" id="UP000654075"/>
    </source>
</evidence>
<evidence type="ECO:0000313" key="3">
    <source>
        <dbReference type="EMBL" id="CAE8600540.1"/>
    </source>
</evidence>
<protein>
    <submittedName>
        <fullName evidence="3">Uncharacterized protein</fullName>
    </submittedName>
</protein>
<comment type="caution">
    <text evidence="3">The sequence shown here is derived from an EMBL/GenBank/DDBJ whole genome shotgun (WGS) entry which is preliminary data.</text>
</comment>
<reference evidence="3" key="1">
    <citation type="submission" date="2021-02" db="EMBL/GenBank/DDBJ databases">
        <authorList>
            <person name="Dougan E. K."/>
            <person name="Rhodes N."/>
            <person name="Thang M."/>
            <person name="Chan C."/>
        </authorList>
    </citation>
    <scope>NUCLEOTIDE SEQUENCE</scope>
</reference>
<dbReference type="EMBL" id="CAJNNV010012249">
    <property type="protein sequence ID" value="CAE8600540.1"/>
    <property type="molecule type" value="Genomic_DNA"/>
</dbReference>
<keyword evidence="4" id="KW-1185">Reference proteome</keyword>
<dbReference type="AlphaFoldDB" id="A0A813EM33"/>
<sequence length="283" mass="31254">MMIRNCSFLGKSRQRVSDPGRHNLGFFVLRFWEGWMSWCDVQIRAELSASSANPLGATDGGGCRGAGVSLCSCAWPIRCVTGRSSISPDAAPAASLASWRRFMSSVSYLLRYLHYRRLHDESSLLDDDEDLVPAEDAQHRLWTTSTEYEELLCLQRLRNAARLEQRRAELARLKAEAAALSGEFEESQGAEARLRARDAEIAASAEASRCQLQLLSSVLALRDRQILDLEQLSEAKRRRLGQCQAGSGGSSPRIGVPPNGDFDQGADAVAAWAEPEEECRAHE</sequence>
<name>A0A813EM33_POLGL</name>
<proteinExistence type="predicted"/>
<feature type="non-terminal residue" evidence="3">
    <location>
        <position position="283"/>
    </location>
</feature>
<gene>
    <name evidence="3" type="ORF">PGLA1383_LOCUS18859</name>
</gene>
<evidence type="ECO:0000256" key="1">
    <source>
        <dbReference type="SAM" id="Coils"/>
    </source>
</evidence>